<evidence type="ECO:0000313" key="1">
    <source>
        <dbReference type="EMBL" id="MBP2706097.1"/>
    </source>
</evidence>
<proteinExistence type="predicted"/>
<dbReference type="AlphaFoldDB" id="A0A940WLI9"/>
<dbReference type="RefSeq" id="WP_210157361.1">
    <property type="nucleotide sequence ID" value="NZ_JAFCNB010000010.1"/>
</dbReference>
<protein>
    <submittedName>
        <fullName evidence="1">Uncharacterized protein</fullName>
    </submittedName>
</protein>
<dbReference type="Proteomes" id="UP000674234">
    <property type="component" value="Unassembled WGS sequence"/>
</dbReference>
<gene>
    <name evidence="1" type="ORF">JOL79_20010</name>
</gene>
<reference evidence="1" key="1">
    <citation type="submission" date="2021-02" db="EMBL/GenBank/DDBJ databases">
        <title>Draft genome sequence of Microbispora sp. RL4-1S isolated from rice leaves in Thailand.</title>
        <authorList>
            <person name="Muangham S."/>
            <person name="Duangmal K."/>
        </authorList>
    </citation>
    <scope>NUCLEOTIDE SEQUENCE</scope>
    <source>
        <strain evidence="1">RL4-1S</strain>
    </source>
</reference>
<sequence>MTSRLRRVWKTLRRPRNLAVLAAAFTLAVVAALVLPDSLVTGAMTVIAAVAVFAIDRGERL</sequence>
<keyword evidence="2" id="KW-1185">Reference proteome</keyword>
<comment type="caution">
    <text evidence="1">The sequence shown here is derived from an EMBL/GenBank/DDBJ whole genome shotgun (WGS) entry which is preliminary data.</text>
</comment>
<evidence type="ECO:0000313" key="2">
    <source>
        <dbReference type="Proteomes" id="UP000674234"/>
    </source>
</evidence>
<dbReference type="EMBL" id="JAFCNB010000010">
    <property type="protein sequence ID" value="MBP2706097.1"/>
    <property type="molecule type" value="Genomic_DNA"/>
</dbReference>
<organism evidence="1 2">
    <name type="scientific">Microbispora oryzae</name>
    <dbReference type="NCBI Taxonomy" id="2806554"/>
    <lineage>
        <taxon>Bacteria</taxon>
        <taxon>Bacillati</taxon>
        <taxon>Actinomycetota</taxon>
        <taxon>Actinomycetes</taxon>
        <taxon>Streptosporangiales</taxon>
        <taxon>Streptosporangiaceae</taxon>
        <taxon>Microbispora</taxon>
    </lineage>
</organism>
<accession>A0A940WLI9</accession>
<name>A0A940WLI9_9ACTN</name>